<keyword evidence="1" id="KW-0812">Transmembrane</keyword>
<evidence type="ECO:0000313" key="2">
    <source>
        <dbReference type="EMBL" id="RYU90010.1"/>
    </source>
</evidence>
<organism evidence="2 3">
    <name type="scientific">Mucilaginibacter terrigena</name>
    <dbReference type="NCBI Taxonomy" id="2492395"/>
    <lineage>
        <taxon>Bacteria</taxon>
        <taxon>Pseudomonadati</taxon>
        <taxon>Bacteroidota</taxon>
        <taxon>Sphingobacteriia</taxon>
        <taxon>Sphingobacteriales</taxon>
        <taxon>Sphingobacteriaceae</taxon>
        <taxon>Mucilaginibacter</taxon>
    </lineage>
</organism>
<name>A0A4V1ZBQ8_9SPHI</name>
<feature type="transmembrane region" description="Helical" evidence="1">
    <location>
        <begin position="12"/>
        <end position="30"/>
    </location>
</feature>
<keyword evidence="1" id="KW-1133">Transmembrane helix</keyword>
<reference evidence="2 3" key="1">
    <citation type="submission" date="2019-02" db="EMBL/GenBank/DDBJ databases">
        <title>Bacterial novel species Mucilaginibacter sp. 17JY9-4 isolated from soil.</title>
        <authorList>
            <person name="Jung H.-Y."/>
        </authorList>
    </citation>
    <scope>NUCLEOTIDE SEQUENCE [LARGE SCALE GENOMIC DNA]</scope>
    <source>
        <strain evidence="2 3">17JY9-4</strain>
    </source>
</reference>
<sequence>MFNTSRSRISLTLTFALVITGFLIFLFFYIKHEFTTTRTQVTEDAMVSKVIAMGKLELVKYAMKDVVEKKELHTILPDSRVLFVAVGEVTACIDLTKVKKQDITQRKDTVEITLPRPEVCYVKLDHGKSRVYDVSGVWFADKSKEMVEDVYKLAEKKMLATATEMNLLAKARENAGLIFRPFLENISGKKVVIKFK</sequence>
<gene>
    <name evidence="2" type="ORF">EWM62_10730</name>
</gene>
<dbReference type="OrthoDB" id="791023at2"/>
<evidence type="ECO:0000256" key="1">
    <source>
        <dbReference type="SAM" id="Phobius"/>
    </source>
</evidence>
<keyword evidence="3" id="KW-1185">Reference proteome</keyword>
<protein>
    <submittedName>
        <fullName evidence="2">DUF4230 domain-containing protein</fullName>
    </submittedName>
</protein>
<dbReference type="RefSeq" id="WP_129876668.1">
    <property type="nucleotide sequence ID" value="NZ_SEWG01000004.1"/>
</dbReference>
<proteinExistence type="predicted"/>
<comment type="caution">
    <text evidence="2">The sequence shown here is derived from an EMBL/GenBank/DDBJ whole genome shotgun (WGS) entry which is preliminary data.</text>
</comment>
<accession>A0A4V1ZBQ8</accession>
<evidence type="ECO:0000313" key="3">
    <source>
        <dbReference type="Proteomes" id="UP000293331"/>
    </source>
</evidence>
<dbReference type="AlphaFoldDB" id="A0A4V1ZBQ8"/>
<dbReference type="Pfam" id="PF14014">
    <property type="entry name" value="DUF4230"/>
    <property type="match status" value="1"/>
</dbReference>
<dbReference type="Proteomes" id="UP000293331">
    <property type="component" value="Unassembled WGS sequence"/>
</dbReference>
<dbReference type="InterPro" id="IPR025324">
    <property type="entry name" value="DUF4230"/>
</dbReference>
<dbReference type="EMBL" id="SEWG01000004">
    <property type="protein sequence ID" value="RYU90010.1"/>
    <property type="molecule type" value="Genomic_DNA"/>
</dbReference>
<keyword evidence="1" id="KW-0472">Membrane</keyword>